<dbReference type="AlphaFoldDB" id="A0A160MXJ5"/>
<evidence type="ECO:0000256" key="1">
    <source>
        <dbReference type="SAM" id="MobiDB-lite"/>
    </source>
</evidence>
<feature type="region of interest" description="Disordered" evidence="1">
    <location>
        <begin position="1"/>
        <end position="42"/>
    </location>
</feature>
<dbReference type="EMBL" id="CP014841">
    <property type="protein sequence ID" value="AND67993.1"/>
    <property type="molecule type" value="Genomic_DNA"/>
</dbReference>
<evidence type="ECO:0000313" key="3">
    <source>
        <dbReference type="Proteomes" id="UP000077255"/>
    </source>
</evidence>
<gene>
    <name evidence="2" type="ORF">ATSB10_05390</name>
</gene>
<accession>A0A160MXJ5</accession>
<protein>
    <submittedName>
        <fullName evidence="2">Uncharacterized protein</fullName>
    </submittedName>
</protein>
<dbReference type="KEGG" id="dtx:ATSB10_05390"/>
<keyword evidence="3" id="KW-1185">Reference proteome</keyword>
<organism evidence="2 3">
    <name type="scientific">Dyella thiooxydans</name>
    <dbReference type="NCBI Taxonomy" id="445710"/>
    <lineage>
        <taxon>Bacteria</taxon>
        <taxon>Pseudomonadati</taxon>
        <taxon>Pseudomonadota</taxon>
        <taxon>Gammaproteobacteria</taxon>
        <taxon>Lysobacterales</taxon>
        <taxon>Rhodanobacteraceae</taxon>
        <taxon>Dyella</taxon>
    </lineage>
</organism>
<sequence length="42" mass="4296">MTGAGCEKPSREPPRGLAATAHARGCGDGGQAAPRHRRNISP</sequence>
<name>A0A160MXJ5_9GAMM</name>
<dbReference type="Proteomes" id="UP000077255">
    <property type="component" value="Chromosome"/>
</dbReference>
<proteinExistence type="predicted"/>
<evidence type="ECO:0000313" key="2">
    <source>
        <dbReference type="EMBL" id="AND67993.1"/>
    </source>
</evidence>
<reference evidence="2 3" key="1">
    <citation type="submission" date="2016-02" db="EMBL/GenBank/DDBJ databases">
        <title>Complete genome sequencing and analysis of ATSB10, Dyella thiooxydans isolated from rhizosphere soil of sunflower (Helianthus annuus L.).</title>
        <authorList>
            <person name="Lee Y."/>
            <person name="Hwangbo K."/>
            <person name="Chung H."/>
            <person name="Yoo J."/>
            <person name="Kim K.Y."/>
            <person name="Sa T.M."/>
            <person name="Um Y."/>
            <person name="Madhaiyan M."/>
        </authorList>
    </citation>
    <scope>NUCLEOTIDE SEQUENCE [LARGE SCALE GENOMIC DNA]</scope>
    <source>
        <strain evidence="2 3">ATSB10</strain>
    </source>
</reference>
<dbReference type="STRING" id="445710.ATSB10_05390"/>